<dbReference type="AlphaFoldDB" id="A0A238KJS0"/>
<dbReference type="Gene3D" id="3.40.50.720">
    <property type="entry name" value="NAD(P)-binding Rossmann-like Domain"/>
    <property type="match status" value="1"/>
</dbReference>
<accession>A0A238KJS0</accession>
<protein>
    <submittedName>
        <fullName evidence="1">RmlD substrate binding domain protein</fullName>
    </submittedName>
</protein>
<evidence type="ECO:0000313" key="2">
    <source>
        <dbReference type="Proteomes" id="UP000202485"/>
    </source>
</evidence>
<proteinExistence type="predicted"/>
<dbReference type="SUPFAM" id="SSF51735">
    <property type="entry name" value="NAD(P)-binding Rossmann-fold domains"/>
    <property type="match status" value="1"/>
</dbReference>
<dbReference type="RefSeq" id="WP_093963687.1">
    <property type="nucleotide sequence ID" value="NZ_FXYG01000002.1"/>
</dbReference>
<dbReference type="InterPro" id="IPR036291">
    <property type="entry name" value="NAD(P)-bd_dom_sf"/>
</dbReference>
<keyword evidence="2" id="KW-1185">Reference proteome</keyword>
<dbReference type="Proteomes" id="UP000202485">
    <property type="component" value="Unassembled WGS sequence"/>
</dbReference>
<dbReference type="EMBL" id="FXYG01000002">
    <property type="protein sequence ID" value="SMX42276.1"/>
    <property type="molecule type" value="Genomic_DNA"/>
</dbReference>
<sequence length="303" mass="33282">MTGRVLILGSSGRFGRNAADAFQAAGWTVRGFDRARDDLSTAARGTDVIVNGWNPPYTEWAREVPELHAQVIGAAQATGATVIVPGNVYVFGADTPGPWAADTPHLATNPLGQIRIRMEEAYRSSGVRTVILRAGDFLDTQASGNWFDQIMIKPLAKGRFVYPGDPDIAHAWAYLPDLARAAVQLAEMRDALPRYCDIPFAGYTLTGRQLAQALSEVTGAPLRLKQMNWWPIVLAQPFWKLAPHLLEMRYLWDTPHRLDGSFFDSLVSDFASTPLHEALKSAVLSVSHDSPRTTDVDRVQGLS</sequence>
<reference evidence="2" key="1">
    <citation type="submission" date="2017-05" db="EMBL/GenBank/DDBJ databases">
        <authorList>
            <person name="Rodrigo-Torres L."/>
            <person name="Arahal R. D."/>
            <person name="Lucena T."/>
        </authorList>
    </citation>
    <scope>NUCLEOTIDE SEQUENCE [LARGE SCALE GENOMIC DNA]</scope>
    <source>
        <strain evidence="2">CECT 8715</strain>
    </source>
</reference>
<evidence type="ECO:0000313" key="1">
    <source>
        <dbReference type="EMBL" id="SMX42276.1"/>
    </source>
</evidence>
<name>A0A238KJS0_9RHOB</name>
<gene>
    <name evidence="1" type="ORF">RUA8715_02204</name>
</gene>
<organism evidence="1 2">
    <name type="scientific">Ruegeria arenilitoris</name>
    <dbReference type="NCBI Taxonomy" id="1173585"/>
    <lineage>
        <taxon>Bacteria</taxon>
        <taxon>Pseudomonadati</taxon>
        <taxon>Pseudomonadota</taxon>
        <taxon>Alphaproteobacteria</taxon>
        <taxon>Rhodobacterales</taxon>
        <taxon>Roseobacteraceae</taxon>
        <taxon>Ruegeria</taxon>
    </lineage>
</organism>
<dbReference type="OrthoDB" id="7170465at2"/>